<comment type="caution">
    <text evidence="6">The sequence shown here is derived from an EMBL/GenBank/DDBJ whole genome shotgun (WGS) entry which is preliminary data.</text>
</comment>
<reference evidence="7" key="1">
    <citation type="submission" date="2017-09" db="EMBL/GenBank/DDBJ databases">
        <title>Metaegenomics of thermophilic ammonia-oxidizing enrichment culture.</title>
        <authorList>
            <person name="Kato S."/>
            <person name="Suzuki K."/>
        </authorList>
    </citation>
    <scope>NUCLEOTIDE SEQUENCE [LARGE SCALE GENOMIC DNA]</scope>
</reference>
<dbReference type="HAMAP" id="MF_01813">
    <property type="entry name" value="MenG_UbiE_methyltr"/>
    <property type="match status" value="1"/>
</dbReference>
<dbReference type="GO" id="GO:0009234">
    <property type="term" value="P:menaquinone biosynthetic process"/>
    <property type="evidence" value="ECO:0007669"/>
    <property type="project" value="UniProtKB-UniRule"/>
</dbReference>
<dbReference type="AlphaFoldDB" id="A0A2H5XDU2"/>
<dbReference type="Proteomes" id="UP000236173">
    <property type="component" value="Unassembled WGS sequence"/>
</dbReference>
<feature type="binding site" evidence="4">
    <location>
        <begin position="104"/>
        <end position="105"/>
    </location>
    <ligand>
        <name>S-adenosyl-L-methionine</name>
        <dbReference type="ChEBI" id="CHEBI:59789"/>
    </ligand>
</feature>
<comment type="caution">
    <text evidence="4">Lacks conserved residue(s) required for the propagation of feature annotation.</text>
</comment>
<protein>
    <recommendedName>
        <fullName evidence="4">Demethylmenaquinone methyltransferase</fullName>
        <ecNumber evidence="4">2.1.1.163</ecNumber>
    </recommendedName>
</protein>
<keyword evidence="4" id="KW-0474">Menaquinone biosynthesis</keyword>
<dbReference type="InterPro" id="IPR004033">
    <property type="entry name" value="UbiE/COQ5_MeTrFase"/>
</dbReference>
<evidence type="ECO:0000256" key="3">
    <source>
        <dbReference type="ARBA" id="ARBA00022691"/>
    </source>
</evidence>
<dbReference type="Pfam" id="PF01209">
    <property type="entry name" value="Ubie_methyltran"/>
    <property type="match status" value="1"/>
</dbReference>
<sequence>MLQRQRDAIAQMFGAIAPRYDFLNHLLSLGTDVRWRQFAVRWLPAAARLIVDIGTGTGDFAFAALSRCPQAQVIGVDVSLPMLRIARHKAARHAPHRCTWVLGDALQLPLPDQCADAILCAFALRNFSDIDQGLREMVRVLVPGGVAVMLEFCRPPTSWWRTPIGVFVRYAVPLMGRWLSQPLAYAYLTASISTFASAEEIAERMQRAQFRAAFWLPLTFGVATLFWGVR</sequence>
<comment type="catalytic activity">
    <reaction evidence="4">
        <text>a 2-demethylmenaquinol + S-adenosyl-L-methionine = a menaquinol + S-adenosyl-L-homocysteine + H(+)</text>
        <dbReference type="Rhea" id="RHEA:42640"/>
        <dbReference type="Rhea" id="RHEA-COMP:9539"/>
        <dbReference type="Rhea" id="RHEA-COMP:9563"/>
        <dbReference type="ChEBI" id="CHEBI:15378"/>
        <dbReference type="ChEBI" id="CHEBI:18151"/>
        <dbReference type="ChEBI" id="CHEBI:55437"/>
        <dbReference type="ChEBI" id="CHEBI:57856"/>
        <dbReference type="ChEBI" id="CHEBI:59789"/>
        <dbReference type="EC" id="2.1.1.163"/>
    </reaction>
</comment>
<dbReference type="SUPFAM" id="SSF53335">
    <property type="entry name" value="S-adenosyl-L-methionine-dependent methyltransferases"/>
    <property type="match status" value="1"/>
</dbReference>
<organism evidence="6 7">
    <name type="scientific">Candidatus Fervidibacter japonicus</name>
    <dbReference type="NCBI Taxonomy" id="2035412"/>
    <lineage>
        <taxon>Bacteria</taxon>
        <taxon>Candidatus Fervidibacterota</taxon>
        <taxon>Candidatus Fervidibacter</taxon>
    </lineage>
</organism>
<evidence type="ECO:0000256" key="4">
    <source>
        <dbReference type="HAMAP-Rule" id="MF_01813"/>
    </source>
</evidence>
<dbReference type="GO" id="GO:0043770">
    <property type="term" value="F:demethylmenaquinone methyltransferase activity"/>
    <property type="evidence" value="ECO:0007669"/>
    <property type="project" value="UniProtKB-UniRule"/>
</dbReference>
<comment type="function">
    <text evidence="4">Methyltransferase required for the conversion of demethylmenaquinol (DMKH2) to menaquinol (MKH2).</text>
</comment>
<keyword evidence="5" id="KW-1133">Transmembrane helix</keyword>
<dbReference type="UniPathway" id="UPA00079">
    <property type="reaction ID" value="UER00169"/>
</dbReference>
<dbReference type="PANTHER" id="PTHR43591:SF24">
    <property type="entry name" value="2-METHOXY-6-POLYPRENYL-1,4-BENZOQUINOL METHYLASE, MITOCHONDRIAL"/>
    <property type="match status" value="1"/>
</dbReference>
<comment type="pathway">
    <text evidence="4">Quinol/quinone metabolism; menaquinone biosynthesis; menaquinol from 1,4-dihydroxy-2-naphthoate: step 2/2.</text>
</comment>
<name>A0A2H5XDU2_9BACT</name>
<dbReference type="Gene3D" id="3.40.50.150">
    <property type="entry name" value="Vaccinia Virus protein VP39"/>
    <property type="match status" value="1"/>
</dbReference>
<dbReference type="NCBIfam" id="TIGR01934">
    <property type="entry name" value="MenG_MenH_UbiE"/>
    <property type="match status" value="1"/>
</dbReference>
<dbReference type="PROSITE" id="PS01183">
    <property type="entry name" value="UBIE_1"/>
    <property type="match status" value="1"/>
</dbReference>
<evidence type="ECO:0000256" key="1">
    <source>
        <dbReference type="ARBA" id="ARBA00022603"/>
    </source>
</evidence>
<feature type="transmembrane region" description="Helical" evidence="5">
    <location>
        <begin position="212"/>
        <end position="229"/>
    </location>
</feature>
<evidence type="ECO:0000256" key="5">
    <source>
        <dbReference type="SAM" id="Phobius"/>
    </source>
</evidence>
<keyword evidence="2 4" id="KW-0808">Transferase</keyword>
<evidence type="ECO:0000256" key="2">
    <source>
        <dbReference type="ARBA" id="ARBA00022679"/>
    </source>
</evidence>
<dbReference type="PANTHER" id="PTHR43591">
    <property type="entry name" value="METHYLTRANSFERASE"/>
    <property type="match status" value="1"/>
</dbReference>
<keyword evidence="5" id="KW-0812">Transmembrane</keyword>
<evidence type="ECO:0000313" key="6">
    <source>
        <dbReference type="EMBL" id="GBC99358.1"/>
    </source>
</evidence>
<dbReference type="GO" id="GO:0032259">
    <property type="term" value="P:methylation"/>
    <property type="evidence" value="ECO:0007669"/>
    <property type="project" value="UniProtKB-KW"/>
</dbReference>
<keyword evidence="6" id="KW-0830">Ubiquinone</keyword>
<dbReference type="CDD" id="cd02440">
    <property type="entry name" value="AdoMet_MTases"/>
    <property type="match status" value="1"/>
</dbReference>
<gene>
    <name evidence="6" type="primary">ubiE_3</name>
    <name evidence="4" type="synonym">menG</name>
    <name evidence="6" type="ORF">HRbin17_01880</name>
</gene>
<comment type="similarity">
    <text evidence="4">Belongs to the class I-like SAM-binding methyltransferase superfamily. MenG/UbiE family.</text>
</comment>
<keyword evidence="1 4" id="KW-0489">Methyltransferase</keyword>
<evidence type="ECO:0000313" key="7">
    <source>
        <dbReference type="Proteomes" id="UP000236173"/>
    </source>
</evidence>
<keyword evidence="3 4" id="KW-0949">S-adenosyl-L-methionine</keyword>
<accession>A0A2H5XDU2</accession>
<proteinExistence type="inferred from homology"/>
<feature type="binding site" evidence="4">
    <location>
        <position position="57"/>
    </location>
    <ligand>
        <name>S-adenosyl-L-methionine</name>
        <dbReference type="ChEBI" id="CHEBI:59789"/>
    </ligand>
</feature>
<feature type="binding site" evidence="4">
    <location>
        <position position="77"/>
    </location>
    <ligand>
        <name>S-adenosyl-L-methionine</name>
        <dbReference type="ChEBI" id="CHEBI:59789"/>
    </ligand>
</feature>
<dbReference type="EMBL" id="BEHT01000025">
    <property type="protein sequence ID" value="GBC99358.1"/>
    <property type="molecule type" value="Genomic_DNA"/>
</dbReference>
<keyword evidence="5" id="KW-0472">Membrane</keyword>
<dbReference type="InterPro" id="IPR023576">
    <property type="entry name" value="UbiE/COQ5_MeTrFase_CS"/>
</dbReference>
<dbReference type="InterPro" id="IPR029063">
    <property type="entry name" value="SAM-dependent_MTases_sf"/>
</dbReference>
<dbReference type="EC" id="2.1.1.163" evidence="4"/>
<dbReference type="PROSITE" id="PS51608">
    <property type="entry name" value="SAM_MT_UBIE"/>
    <property type="match status" value="1"/>
</dbReference>